<name>A0A8I2HA00_9GAMM</name>
<dbReference type="Proteomes" id="UP001304419">
    <property type="component" value="Chromosome 1"/>
</dbReference>
<protein>
    <submittedName>
        <fullName evidence="1">Uncharacterized protein</fullName>
    </submittedName>
</protein>
<dbReference type="EMBL" id="WEIA01000005">
    <property type="protein sequence ID" value="NLR21690.1"/>
    <property type="molecule type" value="Genomic_DNA"/>
</dbReference>
<dbReference type="Proteomes" id="UP000646877">
    <property type="component" value="Unassembled WGS sequence"/>
</dbReference>
<evidence type="ECO:0000313" key="1">
    <source>
        <dbReference type="EMBL" id="NLR21690.1"/>
    </source>
</evidence>
<reference evidence="1" key="1">
    <citation type="submission" date="2019-10" db="EMBL/GenBank/DDBJ databases">
        <authorList>
            <person name="Paulsen S."/>
        </authorList>
    </citation>
    <scope>NUCLEOTIDE SEQUENCE</scope>
    <source>
        <strain evidence="1">LMG 19692</strain>
    </source>
</reference>
<dbReference type="AlphaFoldDB" id="A0A8I2HA00"/>
<reference evidence="2 4" key="2">
    <citation type="submission" date="2023-10" db="EMBL/GenBank/DDBJ databases">
        <title>To unveil natural product biosynthetic capacity in Pseudoalteromonas.</title>
        <authorList>
            <person name="Wang J."/>
        </authorList>
    </citation>
    <scope>NUCLEOTIDE SEQUENCE [LARGE SCALE GENOMIC DNA]</scope>
    <source>
        <strain evidence="2 4">DSM 15914</strain>
    </source>
</reference>
<evidence type="ECO:0000313" key="3">
    <source>
        <dbReference type="Proteomes" id="UP000646877"/>
    </source>
</evidence>
<dbReference type="GeneID" id="98337184"/>
<accession>A0A8I2HA00</accession>
<proteinExistence type="predicted"/>
<evidence type="ECO:0000313" key="2">
    <source>
        <dbReference type="EMBL" id="WOX28230.1"/>
    </source>
</evidence>
<dbReference type="RefSeq" id="WP_045964904.1">
    <property type="nucleotide sequence ID" value="NZ_CBCSDF010000010.1"/>
</dbReference>
<evidence type="ECO:0000313" key="4">
    <source>
        <dbReference type="Proteomes" id="UP001304419"/>
    </source>
</evidence>
<dbReference type="EMBL" id="CP137578">
    <property type="protein sequence ID" value="WOX28230.1"/>
    <property type="molecule type" value="Genomic_DNA"/>
</dbReference>
<organism evidence="1 3">
    <name type="scientific">Pseudoalteromonas maricaloris</name>
    <dbReference type="NCBI Taxonomy" id="184924"/>
    <lineage>
        <taxon>Bacteria</taxon>
        <taxon>Pseudomonadati</taxon>
        <taxon>Pseudomonadota</taxon>
        <taxon>Gammaproteobacteria</taxon>
        <taxon>Alteromonadales</taxon>
        <taxon>Pseudoalteromonadaceae</taxon>
        <taxon>Pseudoalteromonas</taxon>
    </lineage>
</organism>
<keyword evidence="4" id="KW-1185">Reference proteome</keyword>
<sequence>MNSLMQCTTPKNLNSRKIYFHEIKKVTGGSHGGTAKDPKLSLHAQKATQLQVLDIHQLNTVIGGSDGLLKIDPKITKGE</sequence>
<gene>
    <name evidence="1" type="ORF">F9Y85_10225</name>
    <name evidence="2" type="ORF">R5H13_16615</name>
</gene>